<gene>
    <name evidence="3" type="ORF">SDC9_147904</name>
</gene>
<dbReference type="AlphaFoldDB" id="A0A645EFD0"/>
<reference evidence="3" key="1">
    <citation type="submission" date="2019-08" db="EMBL/GenBank/DDBJ databases">
        <authorList>
            <person name="Kucharzyk K."/>
            <person name="Murdoch R.W."/>
            <person name="Higgins S."/>
            <person name="Loffler F."/>
        </authorList>
    </citation>
    <scope>NUCLEOTIDE SEQUENCE</scope>
</reference>
<evidence type="ECO:0000259" key="2">
    <source>
        <dbReference type="Pfam" id="PF03413"/>
    </source>
</evidence>
<sequence>MMQNWKYIALSGLAVLTLAGCGDNANTTDEVSSTSSSMAQEASTETMDPANTSSTAVATDDALPAEAGYSSVSLDRAVAIFMEKYPDAQIKEVDFDKDFGDYTYEIKGVVGQTEYELRVDAETEEILKEDSENNDHDDDGYLSFGNLITPAEAIRIAQERINTDASAFEGWKLDNNDDLGNAPVYEVEFQGHDAEVKIHAETGEVLGIDS</sequence>
<dbReference type="Pfam" id="PF03413">
    <property type="entry name" value="PepSY"/>
    <property type="match status" value="2"/>
</dbReference>
<feature type="domain" description="PepSY" evidence="2">
    <location>
        <begin position="148"/>
        <end position="208"/>
    </location>
</feature>
<evidence type="ECO:0000313" key="3">
    <source>
        <dbReference type="EMBL" id="MPN00708.1"/>
    </source>
</evidence>
<comment type="caution">
    <text evidence="3">The sequence shown here is derived from an EMBL/GenBank/DDBJ whole genome shotgun (WGS) entry which is preliminary data.</text>
</comment>
<feature type="domain" description="PepSY" evidence="2">
    <location>
        <begin position="72"/>
        <end position="129"/>
    </location>
</feature>
<accession>A0A645EFD0</accession>
<organism evidence="3">
    <name type="scientific">bioreactor metagenome</name>
    <dbReference type="NCBI Taxonomy" id="1076179"/>
    <lineage>
        <taxon>unclassified sequences</taxon>
        <taxon>metagenomes</taxon>
        <taxon>ecological metagenomes</taxon>
    </lineage>
</organism>
<feature type="compositionally biased region" description="Low complexity" evidence="1">
    <location>
        <begin position="32"/>
        <end position="46"/>
    </location>
</feature>
<proteinExistence type="predicted"/>
<feature type="region of interest" description="Disordered" evidence="1">
    <location>
        <begin position="27"/>
        <end position="59"/>
    </location>
</feature>
<dbReference type="InterPro" id="IPR025711">
    <property type="entry name" value="PepSY"/>
</dbReference>
<dbReference type="PROSITE" id="PS51257">
    <property type="entry name" value="PROKAR_LIPOPROTEIN"/>
    <property type="match status" value="1"/>
</dbReference>
<evidence type="ECO:0000256" key="1">
    <source>
        <dbReference type="SAM" id="MobiDB-lite"/>
    </source>
</evidence>
<dbReference type="EMBL" id="VSSQ01046744">
    <property type="protein sequence ID" value="MPN00708.1"/>
    <property type="molecule type" value="Genomic_DNA"/>
</dbReference>
<dbReference type="Gene3D" id="3.10.450.40">
    <property type="match status" value="2"/>
</dbReference>
<name>A0A645EFD0_9ZZZZ</name>
<protein>
    <recommendedName>
        <fullName evidence="2">PepSY domain-containing protein</fullName>
    </recommendedName>
</protein>